<organism evidence="5 6">
    <name type="scientific">Desulfosporosinus fructosivorans</name>
    <dbReference type="NCBI Taxonomy" id="2018669"/>
    <lineage>
        <taxon>Bacteria</taxon>
        <taxon>Bacillati</taxon>
        <taxon>Bacillota</taxon>
        <taxon>Clostridia</taxon>
        <taxon>Eubacteriales</taxon>
        <taxon>Desulfitobacteriaceae</taxon>
        <taxon>Desulfosporosinus</taxon>
    </lineage>
</organism>
<dbReference type="InterPro" id="IPR015422">
    <property type="entry name" value="PyrdxlP-dep_Trfase_small"/>
</dbReference>
<reference evidence="5 6" key="1">
    <citation type="submission" date="2019-03" db="EMBL/GenBank/DDBJ databases">
        <title>Draft Genome Sequence of Desulfosporosinus fructosivorans Strain 63.6F, Isolated from Marine Sediment in the Baltic Sea.</title>
        <authorList>
            <person name="Hausmann B."/>
            <person name="Vandieken V."/>
            <person name="Pjevac P."/>
            <person name="Schreck K."/>
            <person name="Herbold C.W."/>
            <person name="Loy A."/>
        </authorList>
    </citation>
    <scope>NUCLEOTIDE SEQUENCE [LARGE SCALE GENOMIC DNA]</scope>
    <source>
        <strain evidence="5 6">63.6F</strain>
    </source>
</reference>
<evidence type="ECO:0000313" key="5">
    <source>
        <dbReference type="EMBL" id="TGE35414.1"/>
    </source>
</evidence>
<dbReference type="GO" id="GO:0030170">
    <property type="term" value="F:pyridoxal phosphate binding"/>
    <property type="evidence" value="ECO:0007669"/>
    <property type="project" value="TreeGrafter"/>
</dbReference>
<dbReference type="GO" id="GO:0000271">
    <property type="term" value="P:polysaccharide biosynthetic process"/>
    <property type="evidence" value="ECO:0007669"/>
    <property type="project" value="TreeGrafter"/>
</dbReference>
<evidence type="ECO:0000256" key="3">
    <source>
        <dbReference type="ARBA" id="ARBA00037999"/>
    </source>
</evidence>
<dbReference type="InterPro" id="IPR000653">
    <property type="entry name" value="DegT/StrS_aminotransferase"/>
</dbReference>
<proteinExistence type="inferred from homology"/>
<dbReference type="FunFam" id="3.40.640.10:FF:000079">
    <property type="entry name" value="LPS biosynthesis protein"/>
    <property type="match status" value="1"/>
</dbReference>
<keyword evidence="6" id="KW-1185">Reference proteome</keyword>
<dbReference type="InterPro" id="IPR015421">
    <property type="entry name" value="PyrdxlP-dep_Trfase_major"/>
</dbReference>
<dbReference type="CDD" id="cd00616">
    <property type="entry name" value="AHBA_syn"/>
    <property type="match status" value="1"/>
</dbReference>
<comment type="similarity">
    <text evidence="3 4">Belongs to the DegT/DnrJ/EryC1 family.</text>
</comment>
<dbReference type="RefSeq" id="WP_135552036.1">
    <property type="nucleotide sequence ID" value="NZ_SPQQ01000015.1"/>
</dbReference>
<dbReference type="Gene3D" id="3.90.1150.10">
    <property type="entry name" value="Aspartate Aminotransferase, domain 1"/>
    <property type="match status" value="1"/>
</dbReference>
<dbReference type="NCBIfam" id="NF011936">
    <property type="entry name" value="PRK15407.1"/>
    <property type="match status" value="1"/>
</dbReference>
<name>A0A4Z0QY54_9FIRM</name>
<comment type="cofactor">
    <cofactor evidence="1">
        <name>pyridoxal 5'-phosphate</name>
        <dbReference type="ChEBI" id="CHEBI:597326"/>
    </cofactor>
</comment>
<evidence type="ECO:0000256" key="2">
    <source>
        <dbReference type="ARBA" id="ARBA00022898"/>
    </source>
</evidence>
<dbReference type="Proteomes" id="UP000298460">
    <property type="component" value="Unassembled WGS sequence"/>
</dbReference>
<dbReference type="PANTHER" id="PTHR30244:SF34">
    <property type="entry name" value="DTDP-4-AMINO-4,6-DIDEOXYGALACTOSE TRANSAMINASE"/>
    <property type="match status" value="1"/>
</dbReference>
<keyword evidence="2 4" id="KW-0663">Pyridoxal phosphate</keyword>
<dbReference type="PANTHER" id="PTHR30244">
    <property type="entry name" value="TRANSAMINASE"/>
    <property type="match status" value="1"/>
</dbReference>
<dbReference type="EMBL" id="SPQQ01000015">
    <property type="protein sequence ID" value="TGE35414.1"/>
    <property type="molecule type" value="Genomic_DNA"/>
</dbReference>
<evidence type="ECO:0000313" key="6">
    <source>
        <dbReference type="Proteomes" id="UP000298460"/>
    </source>
</evidence>
<gene>
    <name evidence="5" type="primary">rfbH</name>
    <name evidence="5" type="ORF">E4K67_25735</name>
</gene>
<accession>A0A4Z0QY54</accession>
<sequence>MSNNEIKDLEKSLRKQVIQSAIKHYEVTHKAQQTRPFTPGEPIPYAGRVFDEREISNLIEATLDFWLTTGKFAASFEKGLAKFLGVSYCSLTNSGSSANLLAFMALTSSELGERSIKPGDEVITVAAAFPTTVAPILQYGAIPVFVDVTLPTYNIDCSQLAKALSSKTKAVMLAHTLGNPFNLEFVKEFCDQHQLWLVEDNCDALGSKYYYQGEWHYTGTFGHLGTSSFYPPHHITMGEGGAVYTHDFRLKRLVESFRDWGRDCWCPPGQDNTCQRRFARQYGELPYGYDHKYVYSHFGYNLKATDLQASIGCAQLEKLPEFILARQLNWQILRQGLVDLEDRFILPEATPNSTPSWFGFLLTIKENAGFTREQIVTFLECNGIQTRMLFAGNLLKHPCFDELRLTGKGYRVVDELRNTDLIMKQTFWVGIYPGLKPGMLDYILAKIREFCANNNPHGLRNP</sequence>
<dbReference type="Gene3D" id="3.40.640.10">
    <property type="entry name" value="Type I PLP-dependent aspartate aminotransferase-like (Major domain)"/>
    <property type="match status" value="1"/>
</dbReference>
<evidence type="ECO:0000256" key="4">
    <source>
        <dbReference type="RuleBase" id="RU004508"/>
    </source>
</evidence>
<dbReference type="AlphaFoldDB" id="A0A4Z0QY54"/>
<comment type="caution">
    <text evidence="5">The sequence shown here is derived from an EMBL/GenBank/DDBJ whole genome shotgun (WGS) entry which is preliminary data.</text>
</comment>
<dbReference type="OrthoDB" id="9810913at2"/>
<dbReference type="GO" id="GO:0008483">
    <property type="term" value="F:transaminase activity"/>
    <property type="evidence" value="ECO:0007669"/>
    <property type="project" value="TreeGrafter"/>
</dbReference>
<protein>
    <submittedName>
        <fullName evidence="5">Lipopolysaccharide biosynthesis protein RfbH</fullName>
    </submittedName>
</protein>
<evidence type="ECO:0000256" key="1">
    <source>
        <dbReference type="ARBA" id="ARBA00001933"/>
    </source>
</evidence>
<dbReference type="Pfam" id="PF01041">
    <property type="entry name" value="DegT_DnrJ_EryC1"/>
    <property type="match status" value="1"/>
</dbReference>
<dbReference type="InterPro" id="IPR015424">
    <property type="entry name" value="PyrdxlP-dep_Trfase"/>
</dbReference>
<dbReference type="SUPFAM" id="SSF53383">
    <property type="entry name" value="PLP-dependent transferases"/>
    <property type="match status" value="1"/>
</dbReference>